<name>A0ABX4MEI8_9HYPH</name>
<evidence type="ECO:0000256" key="2">
    <source>
        <dbReference type="ARBA" id="ARBA00022801"/>
    </source>
</evidence>
<organism evidence="5 6">
    <name type="scientific">Candidatus Hodgkinia cicadicola</name>
    <dbReference type="NCBI Taxonomy" id="573658"/>
    <lineage>
        <taxon>Bacteria</taxon>
        <taxon>Pseudomonadati</taxon>
        <taxon>Pseudomonadota</taxon>
        <taxon>Alphaproteobacteria</taxon>
        <taxon>Hyphomicrobiales</taxon>
        <taxon>Candidatus Hodgkinia</taxon>
    </lineage>
</organism>
<evidence type="ECO:0000256" key="3">
    <source>
        <dbReference type="ARBA" id="ARBA00022839"/>
    </source>
</evidence>
<accession>A0ABX4MEI8</accession>
<keyword evidence="6" id="KW-1185">Reference proteome</keyword>
<keyword evidence="5" id="KW-0548">Nucleotidyltransferase</keyword>
<reference evidence="5" key="1">
    <citation type="submission" date="2017-09" db="EMBL/GenBank/DDBJ databases">
        <authorList>
            <person name="Campbell M.A."/>
            <person name="Lukasik P."/>
            <person name="Simon C."/>
            <person name="McCutcheon J.P."/>
        </authorList>
    </citation>
    <scope>NUCLEOTIDE SEQUENCE [LARGE SCALE GENOMIC DNA]</scope>
    <source>
        <strain evidence="5">MAGCAS</strain>
    </source>
</reference>
<dbReference type="GO" id="GO:0003887">
    <property type="term" value="F:DNA-directed DNA polymerase activity"/>
    <property type="evidence" value="ECO:0007669"/>
    <property type="project" value="UniProtKB-EC"/>
</dbReference>
<dbReference type="EC" id="2.7.7.7" evidence="5"/>
<dbReference type="PANTHER" id="PTHR30231">
    <property type="entry name" value="DNA POLYMERASE III SUBUNIT EPSILON"/>
    <property type="match status" value="1"/>
</dbReference>
<evidence type="ECO:0000259" key="4">
    <source>
        <dbReference type="Pfam" id="PF00929"/>
    </source>
</evidence>
<evidence type="ECO:0000313" key="5">
    <source>
        <dbReference type="EMBL" id="PIM94857.1"/>
    </source>
</evidence>
<gene>
    <name evidence="5" type="primary">dnaQ</name>
    <name evidence="5" type="ORF">MAGCAS_245</name>
</gene>
<evidence type="ECO:0000256" key="1">
    <source>
        <dbReference type="ARBA" id="ARBA00022722"/>
    </source>
</evidence>
<protein>
    <submittedName>
        <fullName evidence="5">DNA polymerase III subunit epsilon</fullName>
        <ecNumber evidence="5">2.7.7.7</ecNumber>
    </submittedName>
</protein>
<dbReference type="InterPro" id="IPR036397">
    <property type="entry name" value="RNaseH_sf"/>
</dbReference>
<keyword evidence="1" id="KW-0540">Nuclease</keyword>
<keyword evidence="2" id="KW-0378">Hydrolase</keyword>
<dbReference type="Proteomes" id="UP000229707">
    <property type="component" value="Unassembled WGS sequence"/>
</dbReference>
<keyword evidence="5" id="KW-0808">Transferase</keyword>
<dbReference type="InterPro" id="IPR012337">
    <property type="entry name" value="RNaseH-like_sf"/>
</dbReference>
<dbReference type="PANTHER" id="PTHR30231:SF4">
    <property type="entry name" value="PROTEIN NEN2"/>
    <property type="match status" value="1"/>
</dbReference>
<keyword evidence="3" id="KW-0269">Exonuclease</keyword>
<proteinExistence type="predicted"/>
<dbReference type="EMBL" id="NXGL01000076">
    <property type="protein sequence ID" value="PIM94857.1"/>
    <property type="molecule type" value="Genomic_DNA"/>
</dbReference>
<dbReference type="Gene3D" id="3.30.420.10">
    <property type="entry name" value="Ribonuclease H-like superfamily/Ribonuclease H"/>
    <property type="match status" value="1"/>
</dbReference>
<dbReference type="SUPFAM" id="SSF53098">
    <property type="entry name" value="Ribonuclease H-like"/>
    <property type="match status" value="1"/>
</dbReference>
<dbReference type="Pfam" id="PF00929">
    <property type="entry name" value="RNase_T"/>
    <property type="match status" value="1"/>
</dbReference>
<evidence type="ECO:0000313" key="6">
    <source>
        <dbReference type="Proteomes" id="UP000229707"/>
    </source>
</evidence>
<feature type="domain" description="Exonuclease" evidence="4">
    <location>
        <begin position="113"/>
        <end position="177"/>
    </location>
</feature>
<sequence length="178" mass="20347">MVVAEILTIILVDRYIPNHIGITSTLITPTHQKKTNQIISKQTNTYILHQHPYTSETYLQYSNYIPILNYNNHTIYLNQHPKCTYVLFIPDFSHNHKPKSMNINHQNEHTCKVVIDTETTGLNQKHDRIVELAAIKVANGRTSRTFHSCFDPFPVKVNASAIAIHGLANEFLSTKPKS</sequence>
<comment type="caution">
    <text evidence="5">The sequence shown here is derived from an EMBL/GenBank/DDBJ whole genome shotgun (WGS) entry which is preliminary data.</text>
</comment>
<dbReference type="InterPro" id="IPR013520">
    <property type="entry name" value="Ribonucl_H"/>
</dbReference>